<dbReference type="InterPro" id="IPR058240">
    <property type="entry name" value="rSAM_sf"/>
</dbReference>
<sequence length="115" mass="13595">MNGSTDFICAFPTETEEDFEESMELVKLYKFPSLFINQFYPRPGTPAARLKKINTVEARRRTSEMTRLFHSYHRYDESRIEKEYWVLICERASDGKSYVGHNKCYGLTYFGPRSI</sequence>
<name>A0A914LQ97_MELIC</name>
<keyword evidence="2" id="KW-1185">Reference proteome</keyword>
<dbReference type="SUPFAM" id="SSF102114">
    <property type="entry name" value="Radical SAM enzymes"/>
    <property type="match status" value="1"/>
</dbReference>
<reference evidence="3" key="1">
    <citation type="submission" date="2022-11" db="UniProtKB">
        <authorList>
            <consortium name="WormBaseParasite"/>
        </authorList>
    </citation>
    <scope>IDENTIFICATION</scope>
</reference>
<dbReference type="AlphaFoldDB" id="A0A914LQ97"/>
<organism evidence="2 3">
    <name type="scientific">Meloidogyne incognita</name>
    <name type="common">Southern root-knot nematode worm</name>
    <name type="synonym">Oxyuris incognita</name>
    <dbReference type="NCBI Taxonomy" id="6306"/>
    <lineage>
        <taxon>Eukaryota</taxon>
        <taxon>Metazoa</taxon>
        <taxon>Ecdysozoa</taxon>
        <taxon>Nematoda</taxon>
        <taxon>Chromadorea</taxon>
        <taxon>Rhabditida</taxon>
        <taxon>Tylenchina</taxon>
        <taxon>Tylenchomorpha</taxon>
        <taxon>Tylenchoidea</taxon>
        <taxon>Meloidogynidae</taxon>
        <taxon>Meloidogyninae</taxon>
        <taxon>Meloidogyne</taxon>
        <taxon>Meloidogyne incognita group</taxon>
    </lineage>
</organism>
<dbReference type="GO" id="GO:0005783">
    <property type="term" value="C:endoplasmic reticulum"/>
    <property type="evidence" value="ECO:0007669"/>
    <property type="project" value="TreeGrafter"/>
</dbReference>
<dbReference type="Proteomes" id="UP000887563">
    <property type="component" value="Unplaced"/>
</dbReference>
<keyword evidence="1" id="KW-0808">Transferase</keyword>
<protein>
    <submittedName>
        <fullName evidence="3">Uncharacterized protein</fullName>
    </submittedName>
</protein>
<dbReference type="PANTHER" id="PTHR11918">
    <property type="entry name" value="RADICAL SAM PROTEINS"/>
    <property type="match status" value="1"/>
</dbReference>
<proteinExistence type="predicted"/>
<dbReference type="PANTHER" id="PTHR11918:SF45">
    <property type="entry name" value="THREONYLCARBAMOYLADENOSINE TRNA METHYLTHIOTRANSFERASE"/>
    <property type="match status" value="1"/>
</dbReference>
<evidence type="ECO:0000256" key="1">
    <source>
        <dbReference type="ARBA" id="ARBA00022679"/>
    </source>
</evidence>
<dbReference type="Gene3D" id="3.30.750.200">
    <property type="match status" value="1"/>
</dbReference>
<accession>A0A914LQ97</accession>
<dbReference type="WBParaSite" id="Minc3s00692g16167">
    <property type="protein sequence ID" value="Minc3s00692g16167"/>
    <property type="gene ID" value="Minc3s00692g16167"/>
</dbReference>
<dbReference type="GO" id="GO:0035598">
    <property type="term" value="F:tRNA (N(6)-L-threonylcarbamoyladenosine(37)-C(2))-methylthiotransferase activity"/>
    <property type="evidence" value="ECO:0007669"/>
    <property type="project" value="TreeGrafter"/>
</dbReference>
<evidence type="ECO:0000313" key="3">
    <source>
        <dbReference type="WBParaSite" id="Minc3s00692g16167"/>
    </source>
</evidence>
<evidence type="ECO:0000313" key="2">
    <source>
        <dbReference type="Proteomes" id="UP000887563"/>
    </source>
</evidence>